<dbReference type="PANTHER" id="PTHR45661">
    <property type="entry name" value="SURFACE ANTIGEN"/>
    <property type="match status" value="1"/>
</dbReference>
<dbReference type="Gene3D" id="2.60.40.1080">
    <property type="match status" value="1"/>
</dbReference>
<name>A0A6I2RD74_FLAPL</name>
<dbReference type="Pfam" id="PF13306">
    <property type="entry name" value="LRR_5"/>
    <property type="match status" value="1"/>
</dbReference>
<feature type="domain" description="SLH" evidence="3">
    <location>
        <begin position="974"/>
        <end position="1033"/>
    </location>
</feature>
<feature type="domain" description="SLH" evidence="3">
    <location>
        <begin position="1034"/>
        <end position="1097"/>
    </location>
</feature>
<comment type="caution">
    <text evidence="4">The sequence shown here is derived from an EMBL/GenBank/DDBJ whole genome shotgun (WGS) entry which is preliminary data.</text>
</comment>
<dbReference type="InterPro" id="IPR044060">
    <property type="entry name" value="Bacterial_rp_domain"/>
</dbReference>
<feature type="domain" description="SLH" evidence="3">
    <location>
        <begin position="1099"/>
        <end position="1153"/>
    </location>
</feature>
<reference evidence="4 5" key="1">
    <citation type="journal article" date="2019" name="Nat. Med.">
        <title>A library of human gut bacterial isolates paired with longitudinal multiomics data enables mechanistic microbiome research.</title>
        <authorList>
            <person name="Poyet M."/>
            <person name="Groussin M."/>
            <person name="Gibbons S.M."/>
            <person name="Avila-Pacheco J."/>
            <person name="Jiang X."/>
            <person name="Kearney S.M."/>
            <person name="Perrotta A.R."/>
            <person name="Berdy B."/>
            <person name="Zhao S."/>
            <person name="Lieberman T.D."/>
            <person name="Swanson P.K."/>
            <person name="Smith M."/>
            <person name="Roesemann S."/>
            <person name="Alexander J.E."/>
            <person name="Rich S.A."/>
            <person name="Livny J."/>
            <person name="Vlamakis H."/>
            <person name="Clish C."/>
            <person name="Bullock K."/>
            <person name="Deik A."/>
            <person name="Scott J."/>
            <person name="Pierce K.A."/>
            <person name="Xavier R.J."/>
            <person name="Alm E.J."/>
        </authorList>
    </citation>
    <scope>NUCLEOTIDE SEQUENCE [LARGE SCALE GENOMIC DNA]</scope>
    <source>
        <strain evidence="4 5">BIOML-A5</strain>
    </source>
</reference>
<dbReference type="EMBL" id="WKPO01000003">
    <property type="protein sequence ID" value="MSB47746.1"/>
    <property type="molecule type" value="Genomic_DNA"/>
</dbReference>
<keyword evidence="1" id="KW-0677">Repeat</keyword>
<sequence length="1153" mass="123301">MRKRLLASIMAMVLLPSLFPVSALAVERDKGSETPVACAVTEGCTLQAGHECECVLPDEPETTEDDPAPADNVMSGNCGLYDYINKEYTDTVKWALTANDEDGYTLTIFGNGPMGNAYITEDNVSSGEPEWHYSREKITRVVIQDGVTSVGAKSFKNYTNLKTVVLPASITKIGQDSFYGSGITSITLPANLTTIEPQAFYKCSSLNGTISVPVGVVSIPSYTFAATGISSIEFNGAVTEIGVNAFMGCSSLTSITLPDTVTTIAPGAFSNCIQLESCVFPENPQFTKISKETFKGCTKLEEVLISSSVTEIAESAFQGCTNLKRVVLSNNLNTIGSMAFKDASLMEGVYIPASLSSIPENNQIFKGMANNSVIYLGSSDLISLMLQSKADPTSTSNGFDSEKTSLAVTDGGTFAADTKFESGKLATPIKEGSIFDGWYENEGCTGTAVTNSTAGKTYYAKWIELKSDAISMEYGSTQTLPTIEGVTLSNWQSSDSTIVSIEDDQLKANKVGKTTITATATTEAGGTGTLTVNVEVTPMRIIYGKADTTQNDDDIGRPYITYALNEDGTAPKFSDLLGFYPVKKGSQNGTYEADIAKDKIDLKPGIGDDSDVYYVYQNDVSGNIIQTDTLPTHPTTDADGNPHSIRVELKLKNPNYRFCTVGTNWEPGDTIILYVTCYENGMNEVDLYLEGDSSPLETFEGDREYEYTRQGIVPTARDLTTLYTKGTNTDHSIISFTAHFHAVQEGTAFSGTHLYNQTNSQLTADALKAIAPTELGVYSFVINGYSKDTKTYCYSSRRYSIVMGNPKGEPTFDKVSSGVELSTITLSGSMKNAAGIEVAGTFSWDDGDQTVERGKSYAWTFTPDDTDHYNKATGTAVVWPSSSGGGSSSGRFTVSVDSGKNGSVTVSPKRAEKGDTVTITVKPNEGYELDKLVVTGKNGGEIKLINEGGGKYTFKMPASRAEIEASFAKIEAEPKLPFADVSSGDWYYDAVVYVYKNGLMDGTGPAAFAPTTVLTRSMAAQVLWNLADSPAVPGTAGFTDVPSDAWYAGAVNWSAARGIVTGYSTGAFGPEDAVTREQLAAMLYRYAGTPEPTGSLDGFNDKDAVSDYAADALCWAVDEGLLTGKGGGWLDPAGTATRAEMAAILMRFTESHN</sequence>
<dbReference type="Gene3D" id="2.60.40.4270">
    <property type="entry name" value="Listeria-Bacteroides repeat domain"/>
    <property type="match status" value="1"/>
</dbReference>
<dbReference type="PROSITE" id="PS51272">
    <property type="entry name" value="SLH"/>
    <property type="match status" value="3"/>
</dbReference>
<dbReference type="AlphaFoldDB" id="A0A6I2RD74"/>
<feature type="signal peptide" evidence="2">
    <location>
        <begin position="1"/>
        <end position="25"/>
    </location>
</feature>
<evidence type="ECO:0000256" key="2">
    <source>
        <dbReference type="SAM" id="SignalP"/>
    </source>
</evidence>
<evidence type="ECO:0000313" key="5">
    <source>
        <dbReference type="Proteomes" id="UP000429811"/>
    </source>
</evidence>
<dbReference type="SUPFAM" id="SSF49373">
    <property type="entry name" value="Invasin/intimin cell-adhesion fragments"/>
    <property type="match status" value="1"/>
</dbReference>
<dbReference type="Gene3D" id="3.80.10.10">
    <property type="entry name" value="Ribonuclease Inhibitor"/>
    <property type="match status" value="1"/>
</dbReference>
<evidence type="ECO:0000259" key="3">
    <source>
        <dbReference type="PROSITE" id="PS51272"/>
    </source>
</evidence>
<dbReference type="InterPro" id="IPR008964">
    <property type="entry name" value="Invasin/intimin_cell_adhesion"/>
</dbReference>
<dbReference type="Pfam" id="PF18998">
    <property type="entry name" value="Flg_new_2"/>
    <property type="match status" value="1"/>
</dbReference>
<evidence type="ECO:0000313" key="4">
    <source>
        <dbReference type="EMBL" id="MSB47746.1"/>
    </source>
</evidence>
<keyword evidence="2" id="KW-0732">Signal</keyword>
<dbReference type="InterPro" id="IPR053139">
    <property type="entry name" value="Surface_bspA-like"/>
</dbReference>
<dbReference type="InterPro" id="IPR032675">
    <property type="entry name" value="LRR_dom_sf"/>
</dbReference>
<dbReference type="Proteomes" id="UP000429811">
    <property type="component" value="Unassembled WGS sequence"/>
</dbReference>
<dbReference type="InterPro" id="IPR026906">
    <property type="entry name" value="LRR_5"/>
</dbReference>
<dbReference type="SUPFAM" id="SSF52058">
    <property type="entry name" value="L domain-like"/>
    <property type="match status" value="1"/>
</dbReference>
<feature type="chain" id="PRO_5026316381" evidence="2">
    <location>
        <begin position="26"/>
        <end position="1153"/>
    </location>
</feature>
<dbReference type="InterPro" id="IPR001119">
    <property type="entry name" value="SLH_dom"/>
</dbReference>
<dbReference type="InterPro" id="IPR042229">
    <property type="entry name" value="Listeria/Bacterioides_rpt_sf"/>
</dbReference>
<dbReference type="Pfam" id="PF00395">
    <property type="entry name" value="SLH"/>
    <property type="match status" value="3"/>
</dbReference>
<evidence type="ECO:0000256" key="1">
    <source>
        <dbReference type="ARBA" id="ARBA00022737"/>
    </source>
</evidence>
<dbReference type="PANTHER" id="PTHR45661:SF3">
    <property type="entry name" value="IG-LIKE DOMAIN-CONTAINING PROTEIN"/>
    <property type="match status" value="1"/>
</dbReference>
<protein>
    <submittedName>
        <fullName evidence="4">Leucine-rich repeat protein</fullName>
    </submittedName>
</protein>
<gene>
    <name evidence="4" type="ORF">GKE90_03395</name>
</gene>
<organism evidence="4 5">
    <name type="scientific">Flavonifractor plautii</name>
    <name type="common">Fusobacterium plautii</name>
    <dbReference type="NCBI Taxonomy" id="292800"/>
    <lineage>
        <taxon>Bacteria</taxon>
        <taxon>Bacillati</taxon>
        <taxon>Bacillota</taxon>
        <taxon>Clostridia</taxon>
        <taxon>Eubacteriales</taxon>
        <taxon>Oscillospiraceae</taxon>
        <taxon>Flavonifractor</taxon>
    </lineage>
</organism>
<proteinExistence type="predicted"/>
<accession>A0A6I2RD74</accession>